<sequence length="214" mass="25328">MKVDFYFSYRSPYSYFILPRLKKLIEEYDVDVNFRLVYPLAIRKPSFFKNKNMLTYFFWRLLDYRKVANRHEMPFFRPKPDPIVQNILTGKISSEQPYIFYICHLGQAAHYHGQGINFAQALSNKIFGSKEGWFERKNLSKVCDSVGLNLDDLEKEANEQEAKIISDIKYNQEQQLAAGHHGVPLLVHGDQYFFGQDKFDEFLSFMHKNGMQRK</sequence>
<dbReference type="InterPro" id="IPR001853">
    <property type="entry name" value="DSBA-like_thioredoxin_dom"/>
</dbReference>
<dbReference type="InterPro" id="IPR014440">
    <property type="entry name" value="HCCAis_GSTk"/>
</dbReference>
<dbReference type="InterPro" id="IPR036249">
    <property type="entry name" value="Thioredoxin-like_sf"/>
</dbReference>
<dbReference type="SUPFAM" id="SSF52833">
    <property type="entry name" value="Thioredoxin-like"/>
    <property type="match status" value="1"/>
</dbReference>
<dbReference type="Gene3D" id="3.40.30.10">
    <property type="entry name" value="Glutaredoxin"/>
    <property type="match status" value="1"/>
</dbReference>
<dbReference type="GO" id="GO:0018845">
    <property type="term" value="F:2-hydroxychromene-2-carboxylate isomerase activity"/>
    <property type="evidence" value="ECO:0007669"/>
    <property type="project" value="UniProtKB-UniRule"/>
</dbReference>
<evidence type="ECO:0000259" key="3">
    <source>
        <dbReference type="Pfam" id="PF01323"/>
    </source>
</evidence>
<accession>A0A9Q8X2C4</accession>
<reference evidence="4" key="1">
    <citation type="submission" date="2022-05" db="EMBL/GenBank/DDBJ databases">
        <title>Single-amplified genomics reveal most streamlined microbe among free-living bacteria.</title>
        <authorList>
            <person name="Roda-Garcia J."/>
            <person name="Haro-Moreno J.M."/>
            <person name="Rodriguez-Valera F."/>
            <person name="Almagro-Moreno S."/>
            <person name="Lopez-Perez M."/>
        </authorList>
    </citation>
    <scope>NUCLEOTIDE SEQUENCE</scope>
    <source>
        <strain evidence="4">TMED112-D2-2</strain>
    </source>
</reference>
<evidence type="ECO:0000256" key="1">
    <source>
        <dbReference type="PIRNR" id="PIRNR006386"/>
    </source>
</evidence>
<dbReference type="PANTHER" id="PTHR42943:SF2">
    <property type="entry name" value="GLUTATHIONE S-TRANSFERASE KAPPA 1"/>
    <property type="match status" value="1"/>
</dbReference>
<organism evidence="4 5">
    <name type="scientific">SAR86 cluster bacterium</name>
    <dbReference type="NCBI Taxonomy" id="2030880"/>
    <lineage>
        <taxon>Bacteria</taxon>
        <taxon>Pseudomonadati</taxon>
        <taxon>Pseudomonadota</taxon>
        <taxon>Gammaproteobacteria</taxon>
        <taxon>SAR86 cluster</taxon>
    </lineage>
</organism>
<dbReference type="PANTHER" id="PTHR42943">
    <property type="entry name" value="GLUTATHIONE S-TRANSFERASE KAPPA"/>
    <property type="match status" value="1"/>
</dbReference>
<keyword evidence="1" id="KW-0413">Isomerase</keyword>
<dbReference type="PIRSF" id="PIRSF006386">
    <property type="entry name" value="HCCAis_GSTk"/>
    <property type="match status" value="1"/>
</dbReference>
<gene>
    <name evidence="4" type="ORF">M9B40_05130</name>
</gene>
<keyword evidence="5" id="KW-1185">Reference proteome</keyword>
<comment type="catalytic activity">
    <reaction evidence="1">
        <text>2-hydroxychromene-2-carboxylate = (3E)-4-(2-hydroxyphenyl)-2-oxobut-3-enoate</text>
        <dbReference type="Rhea" id="RHEA:27401"/>
        <dbReference type="ChEBI" id="CHEBI:59350"/>
        <dbReference type="ChEBI" id="CHEBI:59353"/>
        <dbReference type="EC" id="5.99.1.4"/>
    </reaction>
</comment>
<dbReference type="Pfam" id="PF01323">
    <property type="entry name" value="DSBA"/>
    <property type="match status" value="1"/>
</dbReference>
<dbReference type="EMBL" id="CP097966">
    <property type="protein sequence ID" value="URQ63107.1"/>
    <property type="molecule type" value="Genomic_DNA"/>
</dbReference>
<evidence type="ECO:0000256" key="2">
    <source>
        <dbReference type="PIRSR" id="PIRSR006386-1"/>
    </source>
</evidence>
<feature type="domain" description="DSBA-like thioredoxin" evidence="3">
    <location>
        <begin position="3"/>
        <end position="204"/>
    </location>
</feature>
<dbReference type="AlphaFoldDB" id="A0A9Q8X2C4"/>
<dbReference type="Proteomes" id="UP001056381">
    <property type="component" value="Chromosome"/>
</dbReference>
<protein>
    <recommendedName>
        <fullName evidence="1">2-hydroxychromene-2-carboxylate isomerase</fullName>
        <ecNumber evidence="1">5.99.1.4</ecNumber>
    </recommendedName>
</protein>
<evidence type="ECO:0000313" key="4">
    <source>
        <dbReference type="EMBL" id="URQ63107.1"/>
    </source>
</evidence>
<dbReference type="EC" id="5.99.1.4" evidence="1"/>
<name>A0A9Q8X2C4_9GAMM</name>
<comment type="similarity">
    <text evidence="1">Belongs to the GST superfamily. NadH family.</text>
</comment>
<feature type="active site" description="Nucleophile" evidence="2">
    <location>
        <position position="11"/>
    </location>
</feature>
<dbReference type="GO" id="GO:0016491">
    <property type="term" value="F:oxidoreductase activity"/>
    <property type="evidence" value="ECO:0007669"/>
    <property type="project" value="InterPro"/>
</dbReference>
<proteinExistence type="inferred from homology"/>
<dbReference type="InterPro" id="IPR051924">
    <property type="entry name" value="GST_Kappa/NadH"/>
</dbReference>
<evidence type="ECO:0000313" key="5">
    <source>
        <dbReference type="Proteomes" id="UP001056381"/>
    </source>
</evidence>